<dbReference type="RefSeq" id="WP_012780183.1">
    <property type="nucleotide sequence ID" value="NC_013061.1"/>
</dbReference>
<dbReference type="InterPro" id="IPR018711">
    <property type="entry name" value="NAGPA"/>
</dbReference>
<evidence type="ECO:0000256" key="1">
    <source>
        <dbReference type="SAM" id="SignalP"/>
    </source>
</evidence>
<accession>C6XXH4</accession>
<name>C6XXH4_PEDHD</name>
<dbReference type="Pfam" id="PF09992">
    <property type="entry name" value="NAGPA"/>
    <property type="match status" value="1"/>
</dbReference>
<dbReference type="HOGENOM" id="CLU_070518_0_0_10"/>
<evidence type="ECO:0000313" key="3">
    <source>
        <dbReference type="EMBL" id="ACU02228.1"/>
    </source>
</evidence>
<reference evidence="3 4" key="1">
    <citation type="journal article" date="2009" name="Stand. Genomic Sci.">
        <title>Complete genome sequence of Pedobacter heparinus type strain (HIM 762-3).</title>
        <authorList>
            <person name="Han C."/>
            <person name="Spring S."/>
            <person name="Lapidus A."/>
            <person name="Del Rio T.G."/>
            <person name="Tice H."/>
            <person name="Copeland A."/>
            <person name="Cheng J.F."/>
            <person name="Lucas S."/>
            <person name="Chen F."/>
            <person name="Nolan M."/>
            <person name="Bruce D."/>
            <person name="Goodwin L."/>
            <person name="Pitluck S."/>
            <person name="Ivanova N."/>
            <person name="Mavromatis K."/>
            <person name="Mikhailova N."/>
            <person name="Pati A."/>
            <person name="Chen A."/>
            <person name="Palaniappan K."/>
            <person name="Land M."/>
            <person name="Hauser L."/>
            <person name="Chang Y.J."/>
            <person name="Jeffries C.C."/>
            <person name="Saunders E."/>
            <person name="Chertkov O."/>
            <person name="Brettin T."/>
            <person name="Goker M."/>
            <person name="Rohde M."/>
            <person name="Bristow J."/>
            <person name="Eisen J.A."/>
            <person name="Markowitz V."/>
            <person name="Hugenholtz P."/>
            <person name="Kyrpides N.C."/>
            <person name="Klenk H.P."/>
            <person name="Detter J.C."/>
        </authorList>
    </citation>
    <scope>NUCLEOTIDE SEQUENCE [LARGE SCALE GENOMIC DNA]</scope>
    <source>
        <strain evidence="4">ATCC 13125 / DSM 2366 / CIP 104194 / JCM 7457 / NBRC 12017 / NCIMB 9290 / NRRL B-14731 / HIM 762-3</strain>
    </source>
</reference>
<proteinExistence type="predicted"/>
<dbReference type="AlphaFoldDB" id="C6XXH4"/>
<sequence length="289" mass="31549">MLKKSFLTLVVLCGYGLAFAQNTDSLNLVHTKWDKQRLARKIKLVTHHFNAKDLFLANQNISYLEIKNKGRSPVLAISAEEKVLKTTSTFGTENNALAAVNGSFFDVKNGGSVDFIKVGGKVLAENRLEKNDSRARHQQAAVVISNGKLALKKWDGTADWEQRLTEENVLLSGPLLMLNGTDEALDSTSFSRSRHPRTAIGIKPNGRILLLTVDGRNSNSAGMSLTELAKTMKWLGCTSSINLDGGGSTTLWVSGFPGGGVVNYPTDNKLWDHAGQRKVANVILVKKTR</sequence>
<dbReference type="KEGG" id="phe:Phep_0002"/>
<dbReference type="PANTHER" id="PTHR40446">
    <property type="entry name" value="N-ACETYLGLUCOSAMINE-1-PHOSPHODIESTER ALPHA-N-ACETYLGLUCOSAMINIDASE"/>
    <property type="match status" value="1"/>
</dbReference>
<dbReference type="PANTHER" id="PTHR40446:SF2">
    <property type="entry name" value="N-ACETYLGLUCOSAMINE-1-PHOSPHODIESTER ALPHA-N-ACETYLGLUCOSAMINIDASE"/>
    <property type="match status" value="1"/>
</dbReference>
<dbReference type="Proteomes" id="UP000000852">
    <property type="component" value="Chromosome"/>
</dbReference>
<dbReference type="eggNOG" id="COG4632">
    <property type="taxonomic scope" value="Bacteria"/>
</dbReference>
<feature type="domain" description="Phosphodiester glycosidase" evidence="2">
    <location>
        <begin position="94"/>
        <end position="285"/>
    </location>
</feature>
<evidence type="ECO:0000259" key="2">
    <source>
        <dbReference type="Pfam" id="PF09992"/>
    </source>
</evidence>
<feature type="chain" id="PRO_5002971921" description="Phosphodiester glycosidase domain-containing protein" evidence="1">
    <location>
        <begin position="21"/>
        <end position="289"/>
    </location>
</feature>
<dbReference type="EMBL" id="CP001681">
    <property type="protein sequence ID" value="ACU02228.1"/>
    <property type="molecule type" value="Genomic_DNA"/>
</dbReference>
<keyword evidence="1" id="KW-0732">Signal</keyword>
<dbReference type="STRING" id="485917.Phep_0002"/>
<dbReference type="OrthoDB" id="9809781at2"/>
<feature type="signal peptide" evidence="1">
    <location>
        <begin position="1"/>
        <end position="20"/>
    </location>
</feature>
<evidence type="ECO:0000313" key="4">
    <source>
        <dbReference type="Proteomes" id="UP000000852"/>
    </source>
</evidence>
<protein>
    <recommendedName>
        <fullName evidence="2">Phosphodiester glycosidase domain-containing protein</fullName>
    </recommendedName>
</protein>
<gene>
    <name evidence="3" type="ordered locus">Phep_0002</name>
</gene>
<organism evidence="3 4">
    <name type="scientific">Pedobacter heparinus (strain ATCC 13125 / DSM 2366 / CIP 104194 / JCM 7457 / NBRC 12017 / NCIMB 9290 / NRRL B-14731 / HIM 762-3)</name>
    <dbReference type="NCBI Taxonomy" id="485917"/>
    <lineage>
        <taxon>Bacteria</taxon>
        <taxon>Pseudomonadati</taxon>
        <taxon>Bacteroidota</taxon>
        <taxon>Sphingobacteriia</taxon>
        <taxon>Sphingobacteriales</taxon>
        <taxon>Sphingobacteriaceae</taxon>
        <taxon>Pedobacter</taxon>
    </lineage>
</organism>
<keyword evidence="4" id="KW-1185">Reference proteome</keyword>